<dbReference type="HOGENOM" id="CLU_2546087_0_0_1"/>
<protein>
    <submittedName>
        <fullName evidence="1 2">Uncharacterized protein</fullName>
    </submittedName>
</protein>
<reference evidence="2" key="3">
    <citation type="submission" date="2015-04" db="UniProtKB">
        <authorList>
            <consortium name="EnsemblPlants"/>
        </authorList>
    </citation>
    <scope>IDENTIFICATION</scope>
    <source>
        <strain evidence="2">cv. Jemalong A17</strain>
    </source>
</reference>
<accession>A0A072UKT7</accession>
<keyword evidence="3" id="KW-1185">Reference proteome</keyword>
<reference evidence="1 3" key="2">
    <citation type="journal article" date="2014" name="BMC Genomics">
        <title>An improved genome release (version Mt4.0) for the model legume Medicago truncatula.</title>
        <authorList>
            <person name="Tang H."/>
            <person name="Krishnakumar V."/>
            <person name="Bidwell S."/>
            <person name="Rosen B."/>
            <person name="Chan A."/>
            <person name="Zhou S."/>
            <person name="Gentzbittel L."/>
            <person name="Childs K.L."/>
            <person name="Yandell M."/>
            <person name="Gundlach H."/>
            <person name="Mayer K.F."/>
            <person name="Schwartz D.C."/>
            <person name="Town C.D."/>
        </authorList>
    </citation>
    <scope>GENOME REANNOTATION</scope>
    <source>
        <strain evidence="1">A17</strain>
        <strain evidence="2 3">cv. Jemalong A17</strain>
    </source>
</reference>
<dbReference type="AlphaFoldDB" id="A0A072UKT7"/>
<evidence type="ECO:0000313" key="1">
    <source>
        <dbReference type="EMBL" id="KEH26435.1"/>
    </source>
</evidence>
<gene>
    <name evidence="1" type="ordered locus">MTR_6g059895</name>
</gene>
<dbReference type="EMBL" id="CM001222">
    <property type="protein sequence ID" value="KEH26435.1"/>
    <property type="molecule type" value="Genomic_DNA"/>
</dbReference>
<evidence type="ECO:0000313" key="3">
    <source>
        <dbReference type="Proteomes" id="UP000002051"/>
    </source>
</evidence>
<dbReference type="EnsemblPlants" id="KEH26435">
    <property type="protein sequence ID" value="KEH26435"/>
    <property type="gene ID" value="MTR_6g059895"/>
</dbReference>
<dbReference type="Proteomes" id="UP000002051">
    <property type="component" value="Chromosome 6"/>
</dbReference>
<sequence length="83" mass="9199">MAENIKLADPLILPNTSISLSAISHQLSAISHQSSAISYQSSAISYSLFLPNRAYIRQSHVVIIRSPIRKSGFMVEQNIEKTK</sequence>
<name>A0A072UKT7_MEDTR</name>
<evidence type="ECO:0000313" key="2">
    <source>
        <dbReference type="EnsemblPlants" id="KEH26435"/>
    </source>
</evidence>
<proteinExistence type="predicted"/>
<organism evidence="1 3">
    <name type="scientific">Medicago truncatula</name>
    <name type="common">Barrel medic</name>
    <name type="synonym">Medicago tribuloides</name>
    <dbReference type="NCBI Taxonomy" id="3880"/>
    <lineage>
        <taxon>Eukaryota</taxon>
        <taxon>Viridiplantae</taxon>
        <taxon>Streptophyta</taxon>
        <taxon>Embryophyta</taxon>
        <taxon>Tracheophyta</taxon>
        <taxon>Spermatophyta</taxon>
        <taxon>Magnoliopsida</taxon>
        <taxon>eudicotyledons</taxon>
        <taxon>Gunneridae</taxon>
        <taxon>Pentapetalae</taxon>
        <taxon>rosids</taxon>
        <taxon>fabids</taxon>
        <taxon>Fabales</taxon>
        <taxon>Fabaceae</taxon>
        <taxon>Papilionoideae</taxon>
        <taxon>50 kb inversion clade</taxon>
        <taxon>NPAAA clade</taxon>
        <taxon>Hologalegina</taxon>
        <taxon>IRL clade</taxon>
        <taxon>Trifolieae</taxon>
        <taxon>Medicago</taxon>
    </lineage>
</organism>
<reference evidence="1 3" key="1">
    <citation type="journal article" date="2011" name="Nature">
        <title>The Medicago genome provides insight into the evolution of rhizobial symbioses.</title>
        <authorList>
            <person name="Young N.D."/>
            <person name="Debelle F."/>
            <person name="Oldroyd G.E."/>
            <person name="Geurts R."/>
            <person name="Cannon S.B."/>
            <person name="Udvardi M.K."/>
            <person name="Benedito V.A."/>
            <person name="Mayer K.F."/>
            <person name="Gouzy J."/>
            <person name="Schoof H."/>
            <person name="Van de Peer Y."/>
            <person name="Proost S."/>
            <person name="Cook D.R."/>
            <person name="Meyers B.C."/>
            <person name="Spannagl M."/>
            <person name="Cheung F."/>
            <person name="De Mita S."/>
            <person name="Krishnakumar V."/>
            <person name="Gundlach H."/>
            <person name="Zhou S."/>
            <person name="Mudge J."/>
            <person name="Bharti A.K."/>
            <person name="Murray J.D."/>
            <person name="Naoumkina M.A."/>
            <person name="Rosen B."/>
            <person name="Silverstein K.A."/>
            <person name="Tang H."/>
            <person name="Rombauts S."/>
            <person name="Zhao P.X."/>
            <person name="Zhou P."/>
            <person name="Barbe V."/>
            <person name="Bardou P."/>
            <person name="Bechner M."/>
            <person name="Bellec A."/>
            <person name="Berger A."/>
            <person name="Berges H."/>
            <person name="Bidwell S."/>
            <person name="Bisseling T."/>
            <person name="Choisne N."/>
            <person name="Couloux A."/>
            <person name="Denny R."/>
            <person name="Deshpande S."/>
            <person name="Dai X."/>
            <person name="Doyle J.J."/>
            <person name="Dudez A.M."/>
            <person name="Farmer A.D."/>
            <person name="Fouteau S."/>
            <person name="Franken C."/>
            <person name="Gibelin C."/>
            <person name="Gish J."/>
            <person name="Goldstein S."/>
            <person name="Gonzalez A.J."/>
            <person name="Green P.J."/>
            <person name="Hallab A."/>
            <person name="Hartog M."/>
            <person name="Hua A."/>
            <person name="Humphray S.J."/>
            <person name="Jeong D.H."/>
            <person name="Jing Y."/>
            <person name="Jocker A."/>
            <person name="Kenton S.M."/>
            <person name="Kim D.J."/>
            <person name="Klee K."/>
            <person name="Lai H."/>
            <person name="Lang C."/>
            <person name="Lin S."/>
            <person name="Macmil S.L."/>
            <person name="Magdelenat G."/>
            <person name="Matthews L."/>
            <person name="McCorrison J."/>
            <person name="Monaghan E.L."/>
            <person name="Mun J.H."/>
            <person name="Najar F.Z."/>
            <person name="Nicholson C."/>
            <person name="Noirot C."/>
            <person name="O'Bleness M."/>
            <person name="Paule C.R."/>
            <person name="Poulain J."/>
            <person name="Prion F."/>
            <person name="Qin B."/>
            <person name="Qu C."/>
            <person name="Retzel E.F."/>
            <person name="Riddle C."/>
            <person name="Sallet E."/>
            <person name="Samain S."/>
            <person name="Samson N."/>
            <person name="Sanders I."/>
            <person name="Saurat O."/>
            <person name="Scarpelli C."/>
            <person name="Schiex T."/>
            <person name="Segurens B."/>
            <person name="Severin A.J."/>
            <person name="Sherrier D.J."/>
            <person name="Shi R."/>
            <person name="Sims S."/>
            <person name="Singer S.R."/>
            <person name="Sinharoy S."/>
            <person name="Sterck L."/>
            <person name="Viollet A."/>
            <person name="Wang B.B."/>
            <person name="Wang K."/>
            <person name="Wang M."/>
            <person name="Wang X."/>
            <person name="Warfsmann J."/>
            <person name="Weissenbach J."/>
            <person name="White D.D."/>
            <person name="White J.D."/>
            <person name="Wiley G.B."/>
            <person name="Wincker P."/>
            <person name="Xing Y."/>
            <person name="Yang L."/>
            <person name="Yao Z."/>
            <person name="Ying F."/>
            <person name="Zhai J."/>
            <person name="Zhou L."/>
            <person name="Zuber A."/>
            <person name="Denarie J."/>
            <person name="Dixon R.A."/>
            <person name="May G.D."/>
            <person name="Schwartz D.C."/>
            <person name="Rogers J."/>
            <person name="Quetier F."/>
            <person name="Town C.D."/>
            <person name="Roe B.A."/>
        </authorList>
    </citation>
    <scope>NUCLEOTIDE SEQUENCE [LARGE SCALE GENOMIC DNA]</scope>
    <source>
        <strain evidence="1">A17</strain>
        <strain evidence="2 3">cv. Jemalong A17</strain>
    </source>
</reference>